<dbReference type="InterPro" id="IPR050121">
    <property type="entry name" value="Cytochrome_P450_monoxygenase"/>
</dbReference>
<organism evidence="10 11">
    <name type="scientific">Gloeophyllum trabeum (strain ATCC 11539 / FP-39264 / Madison 617)</name>
    <name type="common">Brown rot fungus</name>
    <dbReference type="NCBI Taxonomy" id="670483"/>
    <lineage>
        <taxon>Eukaryota</taxon>
        <taxon>Fungi</taxon>
        <taxon>Dikarya</taxon>
        <taxon>Basidiomycota</taxon>
        <taxon>Agaricomycotina</taxon>
        <taxon>Agaricomycetes</taxon>
        <taxon>Gloeophyllales</taxon>
        <taxon>Gloeophyllaceae</taxon>
        <taxon>Gloeophyllum</taxon>
    </lineage>
</organism>
<comment type="similarity">
    <text evidence="3">Belongs to the cytochrome P450 family.</text>
</comment>
<dbReference type="eggNOG" id="KOG0158">
    <property type="taxonomic scope" value="Eukaryota"/>
</dbReference>
<dbReference type="InterPro" id="IPR001128">
    <property type="entry name" value="Cyt_P450"/>
</dbReference>
<dbReference type="STRING" id="670483.S7RUF2"/>
<dbReference type="HOGENOM" id="CLU_001570_14_7_1"/>
<evidence type="ECO:0000313" key="10">
    <source>
        <dbReference type="EMBL" id="EPQ56829.1"/>
    </source>
</evidence>
<evidence type="ECO:0000256" key="6">
    <source>
        <dbReference type="ARBA" id="ARBA00023002"/>
    </source>
</evidence>
<dbReference type="GO" id="GO:0016705">
    <property type="term" value="F:oxidoreductase activity, acting on paired donors, with incorporation or reduction of molecular oxygen"/>
    <property type="evidence" value="ECO:0007669"/>
    <property type="project" value="InterPro"/>
</dbReference>
<dbReference type="OMA" id="MIFAGNE"/>
<protein>
    <submittedName>
        <fullName evidence="10">Cytochrome P450</fullName>
    </submittedName>
</protein>
<comment type="pathway">
    <text evidence="2">Secondary metabolite biosynthesis.</text>
</comment>
<keyword evidence="5 9" id="KW-0479">Metal-binding</keyword>
<dbReference type="PRINTS" id="PR00385">
    <property type="entry name" value="P450"/>
</dbReference>
<dbReference type="OrthoDB" id="6692864at2759"/>
<dbReference type="GO" id="GO:0020037">
    <property type="term" value="F:heme binding"/>
    <property type="evidence" value="ECO:0007669"/>
    <property type="project" value="InterPro"/>
</dbReference>
<dbReference type="AlphaFoldDB" id="S7RUF2"/>
<evidence type="ECO:0000256" key="3">
    <source>
        <dbReference type="ARBA" id="ARBA00010617"/>
    </source>
</evidence>
<keyword evidence="8" id="KW-0503">Monooxygenase</keyword>
<evidence type="ECO:0000256" key="4">
    <source>
        <dbReference type="ARBA" id="ARBA00022617"/>
    </source>
</evidence>
<gene>
    <name evidence="10" type="ORF">GLOTRDRAFT_127230</name>
</gene>
<dbReference type="InterPro" id="IPR002401">
    <property type="entry name" value="Cyt_P450_E_grp-I"/>
</dbReference>
<dbReference type="PANTHER" id="PTHR24305">
    <property type="entry name" value="CYTOCHROME P450"/>
    <property type="match status" value="1"/>
</dbReference>
<dbReference type="Pfam" id="PF00067">
    <property type="entry name" value="p450"/>
    <property type="match status" value="1"/>
</dbReference>
<dbReference type="Gene3D" id="1.10.630.10">
    <property type="entry name" value="Cytochrome P450"/>
    <property type="match status" value="1"/>
</dbReference>
<evidence type="ECO:0000256" key="7">
    <source>
        <dbReference type="ARBA" id="ARBA00023004"/>
    </source>
</evidence>
<keyword evidence="4 9" id="KW-0349">Heme</keyword>
<reference evidence="10 11" key="1">
    <citation type="journal article" date="2012" name="Science">
        <title>The Paleozoic origin of enzymatic lignin decomposition reconstructed from 31 fungal genomes.</title>
        <authorList>
            <person name="Floudas D."/>
            <person name="Binder M."/>
            <person name="Riley R."/>
            <person name="Barry K."/>
            <person name="Blanchette R.A."/>
            <person name="Henrissat B."/>
            <person name="Martinez A.T."/>
            <person name="Otillar R."/>
            <person name="Spatafora J.W."/>
            <person name="Yadav J.S."/>
            <person name="Aerts A."/>
            <person name="Benoit I."/>
            <person name="Boyd A."/>
            <person name="Carlson A."/>
            <person name="Copeland A."/>
            <person name="Coutinho P.M."/>
            <person name="de Vries R.P."/>
            <person name="Ferreira P."/>
            <person name="Findley K."/>
            <person name="Foster B."/>
            <person name="Gaskell J."/>
            <person name="Glotzer D."/>
            <person name="Gorecki P."/>
            <person name="Heitman J."/>
            <person name="Hesse C."/>
            <person name="Hori C."/>
            <person name="Igarashi K."/>
            <person name="Jurgens J.A."/>
            <person name="Kallen N."/>
            <person name="Kersten P."/>
            <person name="Kohler A."/>
            <person name="Kuees U."/>
            <person name="Kumar T.K.A."/>
            <person name="Kuo A."/>
            <person name="LaButti K."/>
            <person name="Larrondo L.F."/>
            <person name="Lindquist E."/>
            <person name="Ling A."/>
            <person name="Lombard V."/>
            <person name="Lucas S."/>
            <person name="Lundell T."/>
            <person name="Martin R."/>
            <person name="McLaughlin D.J."/>
            <person name="Morgenstern I."/>
            <person name="Morin E."/>
            <person name="Murat C."/>
            <person name="Nagy L.G."/>
            <person name="Nolan M."/>
            <person name="Ohm R.A."/>
            <person name="Patyshakuliyeva A."/>
            <person name="Rokas A."/>
            <person name="Ruiz-Duenas F.J."/>
            <person name="Sabat G."/>
            <person name="Salamov A."/>
            <person name="Samejima M."/>
            <person name="Schmutz J."/>
            <person name="Slot J.C."/>
            <person name="St John F."/>
            <person name="Stenlid J."/>
            <person name="Sun H."/>
            <person name="Sun S."/>
            <person name="Syed K."/>
            <person name="Tsang A."/>
            <person name="Wiebenga A."/>
            <person name="Young D."/>
            <person name="Pisabarro A."/>
            <person name="Eastwood D.C."/>
            <person name="Martin F."/>
            <person name="Cullen D."/>
            <person name="Grigoriev I.V."/>
            <person name="Hibbett D.S."/>
        </authorList>
    </citation>
    <scope>NUCLEOTIDE SEQUENCE [LARGE SCALE GENOMIC DNA]</scope>
    <source>
        <strain evidence="10 11">ATCC 11539</strain>
    </source>
</reference>
<evidence type="ECO:0000256" key="1">
    <source>
        <dbReference type="ARBA" id="ARBA00001971"/>
    </source>
</evidence>
<evidence type="ECO:0000313" key="11">
    <source>
        <dbReference type="Proteomes" id="UP000030669"/>
    </source>
</evidence>
<evidence type="ECO:0000256" key="9">
    <source>
        <dbReference type="PIRSR" id="PIRSR602401-1"/>
    </source>
</evidence>
<dbReference type="GeneID" id="19301514"/>
<dbReference type="EMBL" id="KB469299">
    <property type="protein sequence ID" value="EPQ56829.1"/>
    <property type="molecule type" value="Genomic_DNA"/>
</dbReference>
<sequence>MQEELSETELNLDVLFAIQAGSDTTSGVLTLSLYHILANAKVYTRLANEVRDAFPSGYITADDHPRLLQLPYLSSVVTEALRLGSPFPGLPRVAPKDGIVIDGMFIPGGTIVGVPAWAQHMSPDNFWPDPERFVPERWLDEGQGTDSIANKNAIMTFSSGPFGCLGKALAIKELYVVIAQLLVSCDLTLGPKFDHKQFYHGIKNMRTTIFTYPLTVSVAIRDADDTPRG</sequence>
<dbReference type="PRINTS" id="PR00463">
    <property type="entry name" value="EP450I"/>
</dbReference>
<dbReference type="RefSeq" id="XP_007864034.1">
    <property type="nucleotide sequence ID" value="XM_007865843.1"/>
</dbReference>
<dbReference type="PANTHER" id="PTHR24305:SF166">
    <property type="entry name" value="CYTOCHROME P450 12A4, MITOCHONDRIAL-RELATED"/>
    <property type="match status" value="1"/>
</dbReference>
<dbReference type="InterPro" id="IPR036396">
    <property type="entry name" value="Cyt_P450_sf"/>
</dbReference>
<dbReference type="KEGG" id="gtr:GLOTRDRAFT_127230"/>
<evidence type="ECO:0000256" key="8">
    <source>
        <dbReference type="ARBA" id="ARBA00023033"/>
    </source>
</evidence>
<dbReference type="Proteomes" id="UP000030669">
    <property type="component" value="Unassembled WGS sequence"/>
</dbReference>
<keyword evidence="11" id="KW-1185">Reference proteome</keyword>
<accession>S7RUF2</accession>
<evidence type="ECO:0000256" key="2">
    <source>
        <dbReference type="ARBA" id="ARBA00005179"/>
    </source>
</evidence>
<keyword evidence="6" id="KW-0560">Oxidoreductase</keyword>
<comment type="cofactor">
    <cofactor evidence="1 9">
        <name>heme</name>
        <dbReference type="ChEBI" id="CHEBI:30413"/>
    </cofactor>
</comment>
<evidence type="ECO:0000256" key="5">
    <source>
        <dbReference type="ARBA" id="ARBA00022723"/>
    </source>
</evidence>
<dbReference type="SUPFAM" id="SSF48264">
    <property type="entry name" value="Cytochrome P450"/>
    <property type="match status" value="1"/>
</dbReference>
<keyword evidence="7 9" id="KW-0408">Iron</keyword>
<dbReference type="GO" id="GO:0004497">
    <property type="term" value="F:monooxygenase activity"/>
    <property type="evidence" value="ECO:0007669"/>
    <property type="project" value="UniProtKB-KW"/>
</dbReference>
<name>S7RUF2_GLOTA</name>
<feature type="binding site" description="axial binding residue" evidence="9">
    <location>
        <position position="164"/>
    </location>
    <ligand>
        <name>heme</name>
        <dbReference type="ChEBI" id="CHEBI:30413"/>
    </ligand>
    <ligandPart>
        <name>Fe</name>
        <dbReference type="ChEBI" id="CHEBI:18248"/>
    </ligandPart>
</feature>
<dbReference type="GO" id="GO:0005506">
    <property type="term" value="F:iron ion binding"/>
    <property type="evidence" value="ECO:0007669"/>
    <property type="project" value="InterPro"/>
</dbReference>
<proteinExistence type="inferred from homology"/>